<feature type="binding site" evidence="10">
    <location>
        <begin position="115"/>
        <end position="121"/>
    </location>
    <ligand>
        <name>ATP</name>
        <dbReference type="ChEBI" id="CHEBI:30616"/>
    </ligand>
</feature>
<evidence type="ECO:0000313" key="16">
    <source>
        <dbReference type="Proteomes" id="UP001500920"/>
    </source>
</evidence>
<evidence type="ECO:0000259" key="14">
    <source>
        <dbReference type="Pfam" id="PF08245"/>
    </source>
</evidence>
<evidence type="ECO:0000256" key="8">
    <source>
        <dbReference type="ARBA" id="ARBA00023306"/>
    </source>
</evidence>
<keyword evidence="7 10" id="KW-0573">Peptidoglycan synthesis</keyword>
<dbReference type="InterPro" id="IPR036565">
    <property type="entry name" value="Mur-like_cat_sf"/>
</dbReference>
<dbReference type="SUPFAM" id="SSF53244">
    <property type="entry name" value="MurD-like peptide ligases, peptide-binding domain"/>
    <property type="match status" value="1"/>
</dbReference>
<comment type="caution">
    <text evidence="15">The sequence shown here is derived from an EMBL/GenBank/DDBJ whole genome shotgun (WGS) entry which is preliminary data.</text>
</comment>
<organism evidence="15 16">
    <name type="scientific">Salinicoccus jeotgali</name>
    <dbReference type="NCBI Taxonomy" id="381634"/>
    <lineage>
        <taxon>Bacteria</taxon>
        <taxon>Bacillati</taxon>
        <taxon>Bacillota</taxon>
        <taxon>Bacilli</taxon>
        <taxon>Bacillales</taxon>
        <taxon>Staphylococcaceae</taxon>
        <taxon>Salinicoccus</taxon>
    </lineage>
</organism>
<name>A0ABP7E9Z9_9STAP</name>
<dbReference type="PANTHER" id="PTHR43024:SF1">
    <property type="entry name" value="UDP-N-ACETYLMURAMOYL-TRIPEPTIDE--D-ALANYL-D-ALANINE LIGASE"/>
    <property type="match status" value="1"/>
</dbReference>
<evidence type="ECO:0000256" key="6">
    <source>
        <dbReference type="ARBA" id="ARBA00022960"/>
    </source>
</evidence>
<proteinExistence type="inferred from homology"/>
<feature type="domain" description="Mur ligase N-terminal catalytic" evidence="12">
    <location>
        <begin position="29"/>
        <end position="76"/>
    </location>
</feature>
<dbReference type="InterPro" id="IPR036615">
    <property type="entry name" value="Mur_ligase_C_dom_sf"/>
</dbReference>
<evidence type="ECO:0000256" key="1">
    <source>
        <dbReference type="ARBA" id="ARBA00022490"/>
    </source>
</evidence>
<comment type="function">
    <text evidence="10 11">Involved in cell wall formation. Catalyzes the final step in the synthesis of UDP-N-acetylmuramoyl-pentapeptide, the precursor of murein.</text>
</comment>
<dbReference type="Pfam" id="PF08245">
    <property type="entry name" value="Mur_ligase_M"/>
    <property type="match status" value="1"/>
</dbReference>
<dbReference type="SUPFAM" id="SSF63418">
    <property type="entry name" value="MurE/MurF N-terminal domain"/>
    <property type="match status" value="1"/>
</dbReference>
<reference evidence="16" key="1">
    <citation type="journal article" date="2019" name="Int. J. Syst. Evol. Microbiol.">
        <title>The Global Catalogue of Microorganisms (GCM) 10K type strain sequencing project: providing services to taxonomists for standard genome sequencing and annotation.</title>
        <authorList>
            <consortium name="The Broad Institute Genomics Platform"/>
            <consortium name="The Broad Institute Genome Sequencing Center for Infectious Disease"/>
            <person name="Wu L."/>
            <person name="Ma J."/>
        </authorList>
    </citation>
    <scope>NUCLEOTIDE SEQUENCE [LARGE SCALE GENOMIC DNA]</scope>
    <source>
        <strain evidence="16">JCM 16981</strain>
    </source>
</reference>
<dbReference type="Pfam" id="PF02875">
    <property type="entry name" value="Mur_ligase_C"/>
    <property type="match status" value="1"/>
</dbReference>
<keyword evidence="8 10" id="KW-0131">Cell cycle</keyword>
<comment type="subcellular location">
    <subcellularLocation>
        <location evidence="10 11">Cytoplasm</location>
    </subcellularLocation>
</comment>
<keyword evidence="4 10" id="KW-0547">Nucleotide-binding</keyword>
<evidence type="ECO:0000256" key="7">
    <source>
        <dbReference type="ARBA" id="ARBA00022984"/>
    </source>
</evidence>
<evidence type="ECO:0000256" key="4">
    <source>
        <dbReference type="ARBA" id="ARBA00022741"/>
    </source>
</evidence>
<evidence type="ECO:0000256" key="10">
    <source>
        <dbReference type="HAMAP-Rule" id="MF_02019"/>
    </source>
</evidence>
<evidence type="ECO:0000256" key="3">
    <source>
        <dbReference type="ARBA" id="ARBA00022618"/>
    </source>
</evidence>
<comment type="pathway">
    <text evidence="10 11">Cell wall biogenesis; peptidoglycan biosynthesis.</text>
</comment>
<protein>
    <recommendedName>
        <fullName evidence="10 11">UDP-N-acetylmuramoyl-tripeptide--D-alanyl-D-alanine ligase</fullName>
        <ecNumber evidence="10 11">6.3.2.10</ecNumber>
    </recommendedName>
    <alternativeName>
        <fullName evidence="10">D-alanyl-D-alanine-adding enzyme</fullName>
    </alternativeName>
</protein>
<evidence type="ECO:0000259" key="13">
    <source>
        <dbReference type="Pfam" id="PF02875"/>
    </source>
</evidence>
<evidence type="ECO:0000313" key="15">
    <source>
        <dbReference type="EMBL" id="GAA3715364.1"/>
    </source>
</evidence>
<keyword evidence="2 10" id="KW-0436">Ligase</keyword>
<dbReference type="PANTHER" id="PTHR43024">
    <property type="entry name" value="UDP-N-ACETYLMURAMOYL-TRIPEPTIDE--D-ALANYL-D-ALANINE LIGASE"/>
    <property type="match status" value="1"/>
</dbReference>
<dbReference type="InterPro" id="IPR000713">
    <property type="entry name" value="Mur_ligase_N"/>
</dbReference>
<comment type="similarity">
    <text evidence="10">Belongs to the MurCDEF family. MurF subfamily.</text>
</comment>
<keyword evidence="6 10" id="KW-0133">Cell shape</keyword>
<evidence type="ECO:0000256" key="11">
    <source>
        <dbReference type="RuleBase" id="RU004136"/>
    </source>
</evidence>
<dbReference type="InterPro" id="IPR035911">
    <property type="entry name" value="MurE/MurF_N"/>
</dbReference>
<dbReference type="Gene3D" id="3.40.1190.10">
    <property type="entry name" value="Mur-like, catalytic domain"/>
    <property type="match status" value="1"/>
</dbReference>
<sequence length="454" mass="49651">MIETTIGTIANFCGGQMNAAAESQKDRIIKGVSIDTRTLQKGNLFVPFKGENTDGHRFMEQAFDKGAALSLTEQAPSQSDSSLPLIHVPDGLLALQTIAQKYLEEVSPKVIAITGSNGKTTTKDMIECLLSPHFKVKKTIGNYNNEIGLPLTLLQLDADTEISILEMGMDKAGDINLLSTMTQPDIAILTNVGESHIEKLGSRENIAHAKYEIVDGLKPNGTFIYSRDYPLLEALVQRDVPYNLKTAGEQPSNDIRIIDVSETREGTHFELGPGNIDVQIPQLGVHNAANASMALLAAEAVGLSMKDVKDQFQTLVVTDMRMERMIHQNGAVIINDAYNASPSSTKSAIDTIGRMDADNRILVLGDILELGEYSTPLHLSIAEHINSSDHHFDHILTYGEAMKVVHDTVDINNRSHHDDIKSLATELKSVMTPESVILLKASRGMALERVNDYI</sequence>
<dbReference type="SUPFAM" id="SSF53623">
    <property type="entry name" value="MurD-like peptide ligases, catalytic domain"/>
    <property type="match status" value="1"/>
</dbReference>
<keyword evidence="3 10" id="KW-0132">Cell division</keyword>
<dbReference type="Gene3D" id="3.40.1390.10">
    <property type="entry name" value="MurE/MurF, N-terminal domain"/>
    <property type="match status" value="1"/>
</dbReference>
<dbReference type="InterPro" id="IPR005863">
    <property type="entry name" value="UDP-N-AcMur_synth"/>
</dbReference>
<evidence type="ECO:0000256" key="5">
    <source>
        <dbReference type="ARBA" id="ARBA00022840"/>
    </source>
</evidence>
<dbReference type="Gene3D" id="3.90.190.20">
    <property type="entry name" value="Mur ligase, C-terminal domain"/>
    <property type="match status" value="1"/>
</dbReference>
<feature type="domain" description="Mur ligase C-terminal" evidence="13">
    <location>
        <begin position="320"/>
        <end position="443"/>
    </location>
</feature>
<gene>
    <name evidence="10" type="primary">murF</name>
    <name evidence="15" type="ORF">GCM10022378_02190</name>
</gene>
<dbReference type="InterPro" id="IPR004101">
    <property type="entry name" value="Mur_ligase_C"/>
</dbReference>
<keyword evidence="5 10" id="KW-0067">ATP-binding</keyword>
<comment type="catalytic activity">
    <reaction evidence="10 11">
        <text>D-alanyl-D-alanine + UDP-N-acetyl-alpha-D-muramoyl-L-alanyl-gamma-D-glutamyl-meso-2,6-diaminopimelate + ATP = UDP-N-acetyl-alpha-D-muramoyl-L-alanyl-gamma-D-glutamyl-meso-2,6-diaminopimeloyl-D-alanyl-D-alanine + ADP + phosphate + H(+)</text>
        <dbReference type="Rhea" id="RHEA:28374"/>
        <dbReference type="ChEBI" id="CHEBI:15378"/>
        <dbReference type="ChEBI" id="CHEBI:30616"/>
        <dbReference type="ChEBI" id="CHEBI:43474"/>
        <dbReference type="ChEBI" id="CHEBI:57822"/>
        <dbReference type="ChEBI" id="CHEBI:61386"/>
        <dbReference type="ChEBI" id="CHEBI:83905"/>
        <dbReference type="ChEBI" id="CHEBI:456216"/>
        <dbReference type="EC" id="6.3.2.10"/>
    </reaction>
</comment>
<keyword evidence="16" id="KW-1185">Reference proteome</keyword>
<dbReference type="EC" id="6.3.2.10" evidence="10 11"/>
<dbReference type="Proteomes" id="UP001500920">
    <property type="component" value="Unassembled WGS sequence"/>
</dbReference>
<dbReference type="EMBL" id="BAABCK010000011">
    <property type="protein sequence ID" value="GAA3715364.1"/>
    <property type="molecule type" value="Genomic_DNA"/>
</dbReference>
<feature type="domain" description="Mur ligase central" evidence="14">
    <location>
        <begin position="113"/>
        <end position="298"/>
    </location>
</feature>
<dbReference type="NCBIfam" id="TIGR01143">
    <property type="entry name" value="murF"/>
    <property type="match status" value="1"/>
</dbReference>
<dbReference type="RefSeq" id="WP_344700775.1">
    <property type="nucleotide sequence ID" value="NZ_BAABCK010000011.1"/>
</dbReference>
<accession>A0ABP7E9Z9</accession>
<evidence type="ECO:0000256" key="2">
    <source>
        <dbReference type="ARBA" id="ARBA00022598"/>
    </source>
</evidence>
<keyword evidence="1 10" id="KW-0963">Cytoplasm</keyword>
<evidence type="ECO:0000259" key="12">
    <source>
        <dbReference type="Pfam" id="PF01225"/>
    </source>
</evidence>
<evidence type="ECO:0000256" key="9">
    <source>
        <dbReference type="ARBA" id="ARBA00023316"/>
    </source>
</evidence>
<dbReference type="HAMAP" id="MF_02019">
    <property type="entry name" value="MurF"/>
    <property type="match status" value="1"/>
</dbReference>
<dbReference type="GO" id="GO:0016874">
    <property type="term" value="F:ligase activity"/>
    <property type="evidence" value="ECO:0007669"/>
    <property type="project" value="UniProtKB-KW"/>
</dbReference>
<keyword evidence="9 10" id="KW-0961">Cell wall biogenesis/degradation</keyword>
<dbReference type="InterPro" id="IPR013221">
    <property type="entry name" value="Mur_ligase_cen"/>
</dbReference>
<dbReference type="InterPro" id="IPR051046">
    <property type="entry name" value="MurCDEF_CellWall_CoF430Synth"/>
</dbReference>
<dbReference type="Pfam" id="PF01225">
    <property type="entry name" value="Mur_ligase"/>
    <property type="match status" value="1"/>
</dbReference>